<feature type="transmembrane region" description="Helical" evidence="1">
    <location>
        <begin position="353"/>
        <end position="371"/>
    </location>
</feature>
<feature type="transmembrane region" description="Helical" evidence="1">
    <location>
        <begin position="446"/>
        <end position="463"/>
    </location>
</feature>
<evidence type="ECO:0000313" key="2">
    <source>
        <dbReference type="EMBL" id="ABL79113.1"/>
    </source>
</evidence>
<keyword evidence="1" id="KW-0472">Membrane</keyword>
<proteinExistence type="predicted"/>
<sequence>MLKIKALTSEKMFVAFLVIIYSSVYFALSPGRDVLTPDELVYLSNAQDFLRYGILLPFDYDPVRPYTAVVKGRLLWQLYLAFVEAASGTAVPPAPVVNLPFLLVYLASTYMLIRELVDFPEALILWTAVAFNPFAVVYFNFYLTDFAFASLSLLSIYYLIWSLRRWAKLTGILKSYIVAALALLVKLNMLLVIAHWILLVVVFAWKKYWRLSKWHKTLFIVAIALPVAYELLLDVPAHITYYVLHDLNLNRVFSRYVFVSPLGLLVNFFYKTPFSPGRLWYDIPIHEKYLYLVNTLSVDVYSPLLSSLALLSPLLFWKERRHGIMLSLLLFLLLPVFYFHILNGNLWDLARNSLLAFVILEVTGLTALYAVTRSNTQVVVAAFVASQLLLYAEYIVSLNYKATFQVPGSSLYNFLERTLWVNGLVASALMLLVVEKVHSRIPVRTQRAIALVLVTVLLLANSYETFRVTFEKNAYLRQHGVHELLAKLGEANCGSSIVLTNIPQLKLYLPPGIVVVNSPLSQREAQVLLGSGLEVCVAFTSNVIPSWVSYRVGAYNYMKSMFSCRNIPGQTCGANYTVTIFEGERLKQSPSSVKLEYAKLEVVVNASGIRQKYVVTLGVNSEEQYNNTLIILQGLDSVSRVVVMNIVQGLNEVKVEIPSKVRDLDIGIFFSRKLEITVLHPQSRSILLKTLLYLRE</sequence>
<protein>
    <submittedName>
        <fullName evidence="2">Glycosyl transferase, family 39</fullName>
    </submittedName>
</protein>
<evidence type="ECO:0000256" key="1">
    <source>
        <dbReference type="SAM" id="Phobius"/>
    </source>
</evidence>
<keyword evidence="2" id="KW-0808">Transferase</keyword>
<feature type="transmembrane region" description="Helical" evidence="1">
    <location>
        <begin position="96"/>
        <end position="113"/>
    </location>
</feature>
<organism evidence="2 3">
    <name type="scientific">Thermofilum pendens (strain DSM 2475 / Hrk 5)</name>
    <dbReference type="NCBI Taxonomy" id="368408"/>
    <lineage>
        <taxon>Archaea</taxon>
        <taxon>Thermoproteota</taxon>
        <taxon>Thermoprotei</taxon>
        <taxon>Thermofilales</taxon>
        <taxon>Thermofilaceae</taxon>
        <taxon>Thermofilum</taxon>
    </lineage>
</organism>
<keyword evidence="1" id="KW-1133">Transmembrane helix</keyword>
<dbReference type="AlphaFoldDB" id="A1S0Y3"/>
<dbReference type="EMBL" id="CP000505">
    <property type="protein sequence ID" value="ABL79113.1"/>
    <property type="molecule type" value="Genomic_DNA"/>
</dbReference>
<keyword evidence="3" id="KW-1185">Reference proteome</keyword>
<dbReference type="STRING" id="368408.Tpen_1718"/>
<dbReference type="KEGG" id="tpe:Tpen_1718"/>
<feature type="transmembrane region" description="Helical" evidence="1">
    <location>
        <begin position="147"/>
        <end position="164"/>
    </location>
</feature>
<dbReference type="HOGENOM" id="CLU_395690_0_0_2"/>
<dbReference type="EnsemblBacteria" id="ABL79113">
    <property type="protein sequence ID" value="ABL79113"/>
    <property type="gene ID" value="Tpen_1718"/>
</dbReference>
<accession>A1S0Y3</accession>
<dbReference type="Proteomes" id="UP000000641">
    <property type="component" value="Chromosome"/>
</dbReference>
<feature type="transmembrane region" description="Helical" evidence="1">
    <location>
        <begin position="176"/>
        <end position="205"/>
    </location>
</feature>
<dbReference type="GO" id="GO:0016740">
    <property type="term" value="F:transferase activity"/>
    <property type="evidence" value="ECO:0007669"/>
    <property type="project" value="UniProtKB-KW"/>
</dbReference>
<feature type="transmembrane region" description="Helical" evidence="1">
    <location>
        <begin position="253"/>
        <end position="270"/>
    </location>
</feature>
<feature type="transmembrane region" description="Helical" evidence="1">
    <location>
        <begin position="378"/>
        <end position="397"/>
    </location>
</feature>
<feature type="transmembrane region" description="Helical" evidence="1">
    <location>
        <begin position="323"/>
        <end position="341"/>
    </location>
</feature>
<feature type="transmembrane region" description="Helical" evidence="1">
    <location>
        <begin position="217"/>
        <end position="241"/>
    </location>
</feature>
<evidence type="ECO:0000313" key="3">
    <source>
        <dbReference type="Proteomes" id="UP000000641"/>
    </source>
</evidence>
<keyword evidence="1" id="KW-0812">Transmembrane</keyword>
<feature type="transmembrane region" description="Helical" evidence="1">
    <location>
        <begin position="12"/>
        <end position="28"/>
    </location>
</feature>
<gene>
    <name evidence="2" type="ordered locus">Tpen_1718</name>
</gene>
<feature type="transmembrane region" description="Helical" evidence="1">
    <location>
        <begin position="290"/>
        <end position="311"/>
    </location>
</feature>
<reference evidence="3" key="1">
    <citation type="journal article" date="2008" name="J. Bacteriol.">
        <title>Genome sequence of Thermofilum pendens reveals an exceptional loss of biosynthetic pathways without genome reduction.</title>
        <authorList>
            <person name="Anderson I."/>
            <person name="Rodriguez J."/>
            <person name="Susanti D."/>
            <person name="Porat I."/>
            <person name="Reich C."/>
            <person name="Ulrich L.E."/>
            <person name="Elkins J.G."/>
            <person name="Mavromatis K."/>
            <person name="Lykidis A."/>
            <person name="Kim E."/>
            <person name="Thompson L.S."/>
            <person name="Nolan M."/>
            <person name="Land M."/>
            <person name="Copeland A."/>
            <person name="Lapidus A."/>
            <person name="Lucas S."/>
            <person name="Detter C."/>
            <person name="Zhulin I.B."/>
            <person name="Olsen G.J."/>
            <person name="Whitman W."/>
            <person name="Mukhopadhyay B."/>
            <person name="Bristow J."/>
            <person name="Kyrpides N."/>
        </authorList>
    </citation>
    <scope>NUCLEOTIDE SEQUENCE [LARGE SCALE GENOMIC DNA]</scope>
    <source>
        <strain evidence="3">DSM 2475 / Hrk 5</strain>
    </source>
</reference>
<name>A1S0Y3_THEPD</name>
<dbReference type="eggNOG" id="arCOG00566">
    <property type="taxonomic scope" value="Archaea"/>
</dbReference>
<feature type="transmembrane region" description="Helical" evidence="1">
    <location>
        <begin position="417"/>
        <end position="434"/>
    </location>
</feature>
<feature type="transmembrane region" description="Helical" evidence="1">
    <location>
        <begin position="122"/>
        <end position="141"/>
    </location>
</feature>